<gene>
    <name evidence="3" type="ORF">ACE1CC_08655</name>
</gene>
<sequence length="140" mass="15728">MTKCIDTSVWIPYLLPETLQPQARNLITPLLTSNVRLVAPAFAWTEVGSVLRKKVRLGVITATQAAEFYDDFCQMPVDYLDSDRIRAKTYEIAEQFSLATLYDAAFLAVSELESAEFWTADQSLLNTLTPCPAYVKKLEA</sequence>
<organism evidence="3 4">
    <name type="scientific">Floridaenema aerugineum BLCC-F46</name>
    <dbReference type="NCBI Taxonomy" id="3153654"/>
    <lineage>
        <taxon>Bacteria</taxon>
        <taxon>Bacillati</taxon>
        <taxon>Cyanobacteriota</taxon>
        <taxon>Cyanophyceae</taxon>
        <taxon>Oscillatoriophycideae</taxon>
        <taxon>Aerosakkonematales</taxon>
        <taxon>Aerosakkonemataceae</taxon>
        <taxon>Floridanema</taxon>
        <taxon>Floridanema aerugineum</taxon>
    </lineage>
</organism>
<dbReference type="PANTHER" id="PTHR35901">
    <property type="entry name" value="RIBONUCLEASE VAPC3"/>
    <property type="match status" value="1"/>
</dbReference>
<evidence type="ECO:0000256" key="1">
    <source>
        <dbReference type="ARBA" id="ARBA00022842"/>
    </source>
</evidence>
<evidence type="ECO:0000313" key="3">
    <source>
        <dbReference type="EMBL" id="MFB2876953.1"/>
    </source>
</evidence>
<dbReference type="Pfam" id="PF01850">
    <property type="entry name" value="PIN"/>
    <property type="match status" value="1"/>
</dbReference>
<dbReference type="RefSeq" id="WP_413270068.1">
    <property type="nucleotide sequence ID" value="NZ_JBHFNQ010000065.1"/>
</dbReference>
<dbReference type="EMBL" id="JBHFNQ010000065">
    <property type="protein sequence ID" value="MFB2876953.1"/>
    <property type="molecule type" value="Genomic_DNA"/>
</dbReference>
<dbReference type="InterPro" id="IPR051619">
    <property type="entry name" value="TypeII_TA_RNase_PINc/VapC"/>
</dbReference>
<dbReference type="InterPro" id="IPR044153">
    <property type="entry name" value="PIN_Pae0151-like"/>
</dbReference>
<dbReference type="Gene3D" id="3.40.50.1010">
    <property type="entry name" value="5'-nuclease"/>
    <property type="match status" value="1"/>
</dbReference>
<dbReference type="Proteomes" id="UP001576774">
    <property type="component" value="Unassembled WGS sequence"/>
</dbReference>
<dbReference type="CDD" id="cd09873">
    <property type="entry name" value="PIN_Pae0151-like"/>
    <property type="match status" value="1"/>
</dbReference>
<comment type="caution">
    <text evidence="3">The sequence shown here is derived from an EMBL/GenBank/DDBJ whole genome shotgun (WGS) entry which is preliminary data.</text>
</comment>
<proteinExistence type="predicted"/>
<protein>
    <submittedName>
        <fullName evidence="3">Type II toxin-antitoxin system VapC family toxin</fullName>
    </submittedName>
</protein>
<dbReference type="InterPro" id="IPR002716">
    <property type="entry name" value="PIN_dom"/>
</dbReference>
<name>A0ABV4X2F9_9CYAN</name>
<keyword evidence="4" id="KW-1185">Reference proteome</keyword>
<keyword evidence="1" id="KW-0460">Magnesium</keyword>
<reference evidence="3 4" key="1">
    <citation type="submission" date="2024-09" db="EMBL/GenBank/DDBJ databases">
        <title>Floridaenema gen nov. (Aerosakkonemataceae, Aerosakkonematales ord. nov., Cyanobacteria) from benthic tropical and subtropical fresh waters, with the description of four new species.</title>
        <authorList>
            <person name="Moretto J.A."/>
            <person name="Berthold D.E."/>
            <person name="Lefler F.W."/>
            <person name="Huang I.-S."/>
            <person name="Laughinghouse H. IV."/>
        </authorList>
    </citation>
    <scope>NUCLEOTIDE SEQUENCE [LARGE SCALE GENOMIC DNA]</scope>
    <source>
        <strain evidence="3 4">BLCC-F46</strain>
    </source>
</reference>
<accession>A0ABV4X2F9</accession>
<evidence type="ECO:0000259" key="2">
    <source>
        <dbReference type="Pfam" id="PF01850"/>
    </source>
</evidence>
<feature type="domain" description="PIN" evidence="2">
    <location>
        <begin position="4"/>
        <end position="124"/>
    </location>
</feature>
<evidence type="ECO:0000313" key="4">
    <source>
        <dbReference type="Proteomes" id="UP001576774"/>
    </source>
</evidence>
<dbReference type="SUPFAM" id="SSF88723">
    <property type="entry name" value="PIN domain-like"/>
    <property type="match status" value="1"/>
</dbReference>
<dbReference type="InterPro" id="IPR029060">
    <property type="entry name" value="PIN-like_dom_sf"/>
</dbReference>
<dbReference type="PANTHER" id="PTHR35901:SF1">
    <property type="entry name" value="EXONUCLEASE VAPC9"/>
    <property type="match status" value="1"/>
</dbReference>